<protein>
    <submittedName>
        <fullName evidence="2">Uncharacterized protein</fullName>
    </submittedName>
</protein>
<gene>
    <name evidence="2" type="ORF">PXEA_LOCUS35182</name>
</gene>
<evidence type="ECO:0000313" key="2">
    <source>
        <dbReference type="EMBL" id="VEL41742.1"/>
    </source>
</evidence>
<proteinExistence type="predicted"/>
<sequence>MNGDLARSIRQSSIRNPAATTTALIHPPISSSNQLHPSNISKSGLLSGPRGPIGFELSASNGSVKITSVVPEGYSLTSKSTDEVRYRGQLATQSWKNAVGAGKQDVVSVNQHALMTERKQ</sequence>
<dbReference type="AlphaFoldDB" id="A0A448XPL3"/>
<dbReference type="EMBL" id="CAAALY010270816">
    <property type="protein sequence ID" value="VEL41742.1"/>
    <property type="molecule type" value="Genomic_DNA"/>
</dbReference>
<accession>A0A448XPL3</accession>
<organism evidence="2 3">
    <name type="scientific">Protopolystoma xenopodis</name>
    <dbReference type="NCBI Taxonomy" id="117903"/>
    <lineage>
        <taxon>Eukaryota</taxon>
        <taxon>Metazoa</taxon>
        <taxon>Spiralia</taxon>
        <taxon>Lophotrochozoa</taxon>
        <taxon>Platyhelminthes</taxon>
        <taxon>Monogenea</taxon>
        <taxon>Polyopisthocotylea</taxon>
        <taxon>Polystomatidea</taxon>
        <taxon>Polystomatidae</taxon>
        <taxon>Protopolystoma</taxon>
    </lineage>
</organism>
<keyword evidence="3" id="KW-1185">Reference proteome</keyword>
<name>A0A448XPL3_9PLAT</name>
<evidence type="ECO:0000256" key="1">
    <source>
        <dbReference type="SAM" id="MobiDB-lite"/>
    </source>
</evidence>
<reference evidence="2" key="1">
    <citation type="submission" date="2018-11" db="EMBL/GenBank/DDBJ databases">
        <authorList>
            <consortium name="Pathogen Informatics"/>
        </authorList>
    </citation>
    <scope>NUCLEOTIDE SEQUENCE</scope>
</reference>
<dbReference type="Proteomes" id="UP000784294">
    <property type="component" value="Unassembled WGS sequence"/>
</dbReference>
<feature type="region of interest" description="Disordered" evidence="1">
    <location>
        <begin position="1"/>
        <end position="47"/>
    </location>
</feature>
<comment type="caution">
    <text evidence="2">The sequence shown here is derived from an EMBL/GenBank/DDBJ whole genome shotgun (WGS) entry which is preliminary data.</text>
</comment>
<evidence type="ECO:0000313" key="3">
    <source>
        <dbReference type="Proteomes" id="UP000784294"/>
    </source>
</evidence>
<feature type="compositionally biased region" description="Polar residues" evidence="1">
    <location>
        <begin position="9"/>
        <end position="44"/>
    </location>
</feature>